<dbReference type="GO" id="GO:0016020">
    <property type="term" value="C:membrane"/>
    <property type="evidence" value="ECO:0007669"/>
    <property type="project" value="TreeGrafter"/>
</dbReference>
<feature type="compositionally biased region" description="Basic and acidic residues" evidence="2">
    <location>
        <begin position="377"/>
        <end position="387"/>
    </location>
</feature>
<protein>
    <submittedName>
        <fullName evidence="3">UPF0661 TPR repeat-containing protein C16D10.01c</fullName>
    </submittedName>
</protein>
<dbReference type="CDD" id="cd24142">
    <property type="entry name" value="ACL4-like"/>
    <property type="match status" value="1"/>
</dbReference>
<dbReference type="OrthoDB" id="1914839at2759"/>
<reference evidence="3 4" key="1">
    <citation type="journal article" date="2017" name="Nat. Ecol. Evol.">
        <title>Scallop genome provides insights into evolution of bilaterian karyotype and development.</title>
        <authorList>
            <person name="Wang S."/>
            <person name="Zhang J."/>
            <person name="Jiao W."/>
            <person name="Li J."/>
            <person name="Xun X."/>
            <person name="Sun Y."/>
            <person name="Guo X."/>
            <person name="Huan P."/>
            <person name="Dong B."/>
            <person name="Zhang L."/>
            <person name="Hu X."/>
            <person name="Sun X."/>
            <person name="Wang J."/>
            <person name="Zhao C."/>
            <person name="Wang Y."/>
            <person name="Wang D."/>
            <person name="Huang X."/>
            <person name="Wang R."/>
            <person name="Lv J."/>
            <person name="Li Y."/>
            <person name="Zhang Z."/>
            <person name="Liu B."/>
            <person name="Lu W."/>
            <person name="Hui Y."/>
            <person name="Liang J."/>
            <person name="Zhou Z."/>
            <person name="Hou R."/>
            <person name="Li X."/>
            <person name="Liu Y."/>
            <person name="Li H."/>
            <person name="Ning X."/>
            <person name="Lin Y."/>
            <person name="Zhao L."/>
            <person name="Xing Q."/>
            <person name="Dou J."/>
            <person name="Li Y."/>
            <person name="Mao J."/>
            <person name="Guo H."/>
            <person name="Dou H."/>
            <person name="Li T."/>
            <person name="Mu C."/>
            <person name="Jiang W."/>
            <person name="Fu Q."/>
            <person name="Fu X."/>
            <person name="Miao Y."/>
            <person name="Liu J."/>
            <person name="Yu Q."/>
            <person name="Li R."/>
            <person name="Liao H."/>
            <person name="Li X."/>
            <person name="Kong Y."/>
            <person name="Jiang Z."/>
            <person name="Chourrout D."/>
            <person name="Li R."/>
            <person name="Bao Z."/>
        </authorList>
    </citation>
    <scope>NUCLEOTIDE SEQUENCE [LARGE SCALE GENOMIC DNA]</scope>
    <source>
        <strain evidence="3 4">PY_sf001</strain>
    </source>
</reference>
<evidence type="ECO:0000256" key="2">
    <source>
        <dbReference type="SAM" id="MobiDB-lite"/>
    </source>
</evidence>
<dbReference type="Proteomes" id="UP000242188">
    <property type="component" value="Unassembled WGS sequence"/>
</dbReference>
<dbReference type="SUPFAM" id="SSF48452">
    <property type="entry name" value="TPR-like"/>
    <property type="match status" value="2"/>
</dbReference>
<comment type="caution">
    <text evidence="3">The sequence shown here is derived from an EMBL/GenBank/DDBJ whole genome shotgun (WGS) entry which is preliminary data.</text>
</comment>
<dbReference type="Pfam" id="PF13181">
    <property type="entry name" value="TPR_8"/>
    <property type="match status" value="1"/>
</dbReference>
<dbReference type="Gene3D" id="1.25.40.10">
    <property type="entry name" value="Tetratricopeptide repeat domain"/>
    <property type="match status" value="3"/>
</dbReference>
<dbReference type="STRING" id="6573.A0A210PEK5"/>
<dbReference type="InterPro" id="IPR019734">
    <property type="entry name" value="TPR_rpt"/>
</dbReference>
<evidence type="ECO:0000256" key="1">
    <source>
        <dbReference type="PROSITE-ProRule" id="PRU00339"/>
    </source>
</evidence>
<dbReference type="InterPro" id="IPR011990">
    <property type="entry name" value="TPR-like_helical_dom_sf"/>
</dbReference>
<dbReference type="GO" id="GO:0048264">
    <property type="term" value="P:determination of ventral identity"/>
    <property type="evidence" value="ECO:0007669"/>
    <property type="project" value="TreeGrafter"/>
</dbReference>
<keyword evidence="1" id="KW-0802">TPR repeat</keyword>
<dbReference type="PANTHER" id="PTHR28654:SF1">
    <property type="entry name" value="AXIN INTERACTOR, DORSALIZATION-ASSOCIATED PROTEIN"/>
    <property type="match status" value="1"/>
</dbReference>
<proteinExistence type="predicted"/>
<keyword evidence="4" id="KW-1185">Reference proteome</keyword>
<dbReference type="EMBL" id="NEDP02076747">
    <property type="protein sequence ID" value="OWF34891.1"/>
    <property type="molecule type" value="Genomic_DNA"/>
</dbReference>
<dbReference type="GO" id="GO:0035091">
    <property type="term" value="F:phosphatidylinositol binding"/>
    <property type="evidence" value="ECO:0007669"/>
    <property type="project" value="TreeGrafter"/>
</dbReference>
<accession>A0A210PEK5</accession>
<organism evidence="3 4">
    <name type="scientific">Mizuhopecten yessoensis</name>
    <name type="common">Japanese scallop</name>
    <name type="synonym">Patinopecten yessoensis</name>
    <dbReference type="NCBI Taxonomy" id="6573"/>
    <lineage>
        <taxon>Eukaryota</taxon>
        <taxon>Metazoa</taxon>
        <taxon>Spiralia</taxon>
        <taxon>Lophotrochozoa</taxon>
        <taxon>Mollusca</taxon>
        <taxon>Bivalvia</taxon>
        <taxon>Autobranchia</taxon>
        <taxon>Pteriomorphia</taxon>
        <taxon>Pectinida</taxon>
        <taxon>Pectinoidea</taxon>
        <taxon>Pectinidae</taxon>
        <taxon>Mizuhopecten</taxon>
    </lineage>
</organism>
<feature type="compositionally biased region" description="Acidic residues" evidence="2">
    <location>
        <begin position="345"/>
        <end position="376"/>
    </location>
</feature>
<gene>
    <name evidence="3" type="ORF">KP79_PYT08703</name>
</gene>
<dbReference type="AlphaFoldDB" id="A0A210PEK5"/>
<feature type="region of interest" description="Disordered" evidence="2">
    <location>
        <begin position="342"/>
        <end position="387"/>
    </location>
</feature>
<evidence type="ECO:0000313" key="3">
    <source>
        <dbReference type="EMBL" id="OWF34891.1"/>
    </source>
</evidence>
<dbReference type="PROSITE" id="PS50005">
    <property type="entry name" value="TPR"/>
    <property type="match status" value="1"/>
</dbReference>
<dbReference type="SMART" id="SM00028">
    <property type="entry name" value="TPR"/>
    <property type="match status" value="3"/>
</dbReference>
<feature type="repeat" description="TPR" evidence="1">
    <location>
        <begin position="75"/>
        <end position="108"/>
    </location>
</feature>
<sequence>MGKRKFKKSVEGSLVERRRRIQQAKREVALESKGKSPKYSVEQLLEKAEDCIDRFEYELAQKFCQRALEMEPDSILALETTGSLLLELGNQEAAKQCFGRAVEVCPNQGHSKYMYLGQLFEGAQAVQCFQKGIELMMKEHEAKQASELAAACGGGPREGVSCEEICNAYLSLAELYMTDCCMEEDADKKCEHNINQALAIDGDNAEAYQMMASYHLSKENEEMATEMIKKSVSLWLPKYKAADKGEVPDEEFNPLELTPLSYDTRIAAAKILTEVKEYETAVDVLEGLLDENDEVPQVWYMIGWANYLQGPDYKENARYYLQQAKQVYDKIKCDDPDLLKHVEELTEEIGPGEEEGEEEGAEEDVNELDSDSDDETDNKTNGEAMEH</sequence>
<dbReference type="PANTHER" id="PTHR28654">
    <property type="entry name" value="AXIN INTERACTOR, DORSALIZATION-ASSOCIATED PROTEIN"/>
    <property type="match status" value="1"/>
</dbReference>
<name>A0A210PEK5_MIZYE</name>
<evidence type="ECO:0000313" key="4">
    <source>
        <dbReference type="Proteomes" id="UP000242188"/>
    </source>
</evidence>